<accession>A0A1J7IQC6</accession>
<sequence length="147" mass="15636">MAEAIQVSVPLPHSIDSRIYLHLTARSKYVMLLVTTAGAEEVGIATPLGSFVYALPDRFNPNQPLSTPLFTVEPTIEFTTRLAKLLARKTGLPAYVGNSLSLASTGLGGTVEEEMDAFKAVVETLVPLLDNIINSGHSLPNGPESSS</sequence>
<dbReference type="EMBL" id="KV875097">
    <property type="protein sequence ID" value="OIW29686.1"/>
    <property type="molecule type" value="Genomic_DNA"/>
</dbReference>
<organism evidence="1 2">
    <name type="scientific">Coniochaeta ligniaria NRRL 30616</name>
    <dbReference type="NCBI Taxonomy" id="1408157"/>
    <lineage>
        <taxon>Eukaryota</taxon>
        <taxon>Fungi</taxon>
        <taxon>Dikarya</taxon>
        <taxon>Ascomycota</taxon>
        <taxon>Pezizomycotina</taxon>
        <taxon>Sordariomycetes</taxon>
        <taxon>Sordariomycetidae</taxon>
        <taxon>Coniochaetales</taxon>
        <taxon>Coniochaetaceae</taxon>
        <taxon>Coniochaeta</taxon>
    </lineage>
</organism>
<evidence type="ECO:0000313" key="2">
    <source>
        <dbReference type="Proteomes" id="UP000182658"/>
    </source>
</evidence>
<dbReference type="Gene3D" id="3.30.230.100">
    <property type="match status" value="1"/>
</dbReference>
<name>A0A1J7IQC6_9PEZI</name>
<protein>
    <recommendedName>
        <fullName evidence="3">Proteasome assembly chaperone 3</fullName>
    </recommendedName>
</protein>
<dbReference type="Proteomes" id="UP000182658">
    <property type="component" value="Unassembled WGS sequence"/>
</dbReference>
<evidence type="ECO:0000313" key="1">
    <source>
        <dbReference type="EMBL" id="OIW29686.1"/>
    </source>
</evidence>
<dbReference type="GO" id="GO:0043248">
    <property type="term" value="P:proteasome assembly"/>
    <property type="evidence" value="ECO:0007669"/>
    <property type="project" value="InterPro"/>
</dbReference>
<dbReference type="OrthoDB" id="5407417at2759"/>
<keyword evidence="2" id="KW-1185">Reference proteome</keyword>
<dbReference type="AlphaFoldDB" id="A0A1J7IQC6"/>
<reference evidence="1 2" key="1">
    <citation type="submission" date="2016-10" db="EMBL/GenBank/DDBJ databases">
        <title>Draft genome sequence of Coniochaeta ligniaria NRRL30616, a lignocellulolytic fungus for bioabatement of inhibitors in plant biomass hydrolysates.</title>
        <authorList>
            <consortium name="DOE Joint Genome Institute"/>
            <person name="Jimenez D.J."/>
            <person name="Hector R.E."/>
            <person name="Riley R."/>
            <person name="Sun H."/>
            <person name="Grigoriev I.V."/>
            <person name="Van Elsas J.D."/>
            <person name="Nichols N.N."/>
        </authorList>
    </citation>
    <scope>NUCLEOTIDE SEQUENCE [LARGE SCALE GENOMIC DNA]</scope>
    <source>
        <strain evidence="1 2">NRRL 30616</strain>
    </source>
</reference>
<proteinExistence type="predicted"/>
<dbReference type="Pfam" id="PF16093">
    <property type="entry name" value="PAC4"/>
    <property type="match status" value="1"/>
</dbReference>
<gene>
    <name evidence="1" type="ORF">CONLIGDRAFT_680514</name>
</gene>
<dbReference type="InParanoid" id="A0A1J7IQC6"/>
<dbReference type="InterPro" id="IPR032157">
    <property type="entry name" value="PAC4"/>
</dbReference>
<evidence type="ECO:0008006" key="3">
    <source>
        <dbReference type="Google" id="ProtNLM"/>
    </source>
</evidence>